<feature type="domain" description="Copper-binding protein MbnP-like" evidence="2">
    <location>
        <begin position="36"/>
        <end position="224"/>
    </location>
</feature>
<sequence length="259" mass="29105">MMKLRIYITALCIAFLIACSSDNATDVVDDSQIEVGDLKINFTNTVGDEPLNLNTQTYVKNGGETYKVNELKYIISNIVLTDTEGNQFVYPQADSYFLINEEVAQSKTITLDSIDANNYTSITFGFGVDQTNYPLNGVDNFVPEAEESEMLWSWSAGYKFLKFEGTYSTDEITDQPFLYHIGSHGQNLDNYREISLNFMQPLALSASNTPELNIGFDVQKIFNSDFQLLLSDKDDIQIDPVNAPKIVDNITNAFEIILN</sequence>
<dbReference type="Proteomes" id="UP000306552">
    <property type="component" value="Unassembled WGS sequence"/>
</dbReference>
<feature type="chain" id="PRO_5020801945" description="Copper-binding protein MbnP-like domain-containing protein" evidence="1">
    <location>
        <begin position="25"/>
        <end position="259"/>
    </location>
</feature>
<evidence type="ECO:0000313" key="3">
    <source>
        <dbReference type="EMBL" id="TKS56197.1"/>
    </source>
</evidence>
<dbReference type="OrthoDB" id="1422031at2"/>
<name>A0A4U5TPX0_9FLAO</name>
<keyword evidence="1" id="KW-0732">Signal</keyword>
<dbReference type="Pfam" id="PF20243">
    <property type="entry name" value="MbnP"/>
    <property type="match status" value="1"/>
</dbReference>
<dbReference type="PROSITE" id="PS51257">
    <property type="entry name" value="PROKAR_LIPOPROTEIN"/>
    <property type="match status" value="1"/>
</dbReference>
<comment type="caution">
    <text evidence="3">The sequence shown here is derived from an EMBL/GenBank/DDBJ whole genome shotgun (WGS) entry which is preliminary data.</text>
</comment>
<proteinExistence type="predicted"/>
<accession>A0A4U5TPX0</accession>
<dbReference type="RefSeq" id="WP_138932315.1">
    <property type="nucleotide sequence ID" value="NZ_SWMU01000003.1"/>
</dbReference>
<evidence type="ECO:0000313" key="4">
    <source>
        <dbReference type="Proteomes" id="UP000306552"/>
    </source>
</evidence>
<evidence type="ECO:0000259" key="2">
    <source>
        <dbReference type="Pfam" id="PF20243"/>
    </source>
</evidence>
<reference evidence="3 4" key="1">
    <citation type="submission" date="2019-04" db="EMBL/GenBank/DDBJ databases">
        <title>Psychroflexus halotolerans sp. nov., isolated from a marine solar saltern.</title>
        <authorList>
            <person name="Feng X."/>
        </authorList>
    </citation>
    <scope>NUCLEOTIDE SEQUENCE [LARGE SCALE GENOMIC DNA]</scope>
    <source>
        <strain evidence="3 4">WDS2C27</strain>
    </source>
</reference>
<protein>
    <recommendedName>
        <fullName evidence="2">Copper-binding protein MbnP-like domain-containing protein</fullName>
    </recommendedName>
</protein>
<dbReference type="AlphaFoldDB" id="A0A4U5TPX0"/>
<feature type="signal peptide" evidence="1">
    <location>
        <begin position="1"/>
        <end position="24"/>
    </location>
</feature>
<evidence type="ECO:0000256" key="1">
    <source>
        <dbReference type="SAM" id="SignalP"/>
    </source>
</evidence>
<organism evidence="3 4">
    <name type="scientific">Mesohalobacter halotolerans</name>
    <dbReference type="NCBI Taxonomy" id="1883405"/>
    <lineage>
        <taxon>Bacteria</taxon>
        <taxon>Pseudomonadati</taxon>
        <taxon>Bacteroidota</taxon>
        <taxon>Flavobacteriia</taxon>
        <taxon>Flavobacteriales</taxon>
        <taxon>Flavobacteriaceae</taxon>
        <taxon>Mesohalobacter</taxon>
    </lineage>
</organism>
<keyword evidence="4" id="KW-1185">Reference proteome</keyword>
<dbReference type="InterPro" id="IPR046863">
    <property type="entry name" value="MbnP-like_dom"/>
</dbReference>
<gene>
    <name evidence="3" type="ORF">FCN74_09300</name>
</gene>
<dbReference type="EMBL" id="SWMU01000003">
    <property type="protein sequence ID" value="TKS56197.1"/>
    <property type="molecule type" value="Genomic_DNA"/>
</dbReference>